<keyword evidence="1" id="KW-1133">Transmembrane helix</keyword>
<name>A0AAV9EX23_ACOCL</name>
<evidence type="ECO:0000256" key="1">
    <source>
        <dbReference type="SAM" id="Phobius"/>
    </source>
</evidence>
<accession>A0AAV9EX23</accession>
<evidence type="ECO:0000313" key="3">
    <source>
        <dbReference type="EMBL" id="KAK1316703.1"/>
    </source>
</evidence>
<keyword evidence="2" id="KW-0732">Signal</keyword>
<dbReference type="SUPFAM" id="SSF63829">
    <property type="entry name" value="Calcium-dependent phosphotriesterase"/>
    <property type="match status" value="1"/>
</dbReference>
<sequence length="332" mass="35318">MASKPLSPLLLHLLLLLSISSPAAARNRHVITFRQPSSLRPSSLAWDPSAQHFLVSTPSSVLSVSDAGVVETLIPLASPSSAPTSLAVDAPRRRLLIATPSSISAYDLPSLRRLFLSPLPSPASALAVGPDGSAYVTSATSNRIWKISIEGDPSVLSELSPAIHGGGLDGIAFIGKGYLLTVQKSIGKVYRVDAEDGRAREVMVAGDLKGAAAIAATREGSAVVAAEEAVWVVKTGDAWGEAGVYDKVGLEGSTGLAVAIREGKKGYVLMERGSLGKEEEGYFGIEEMEWGRDREDGEMVWVFVLLGLGMAYLMFWRFQMGKLARDLNKKRA</sequence>
<reference evidence="3" key="1">
    <citation type="journal article" date="2023" name="Nat. Commun.">
        <title>Diploid and tetraploid genomes of Acorus and the evolution of monocots.</title>
        <authorList>
            <person name="Ma L."/>
            <person name="Liu K.W."/>
            <person name="Li Z."/>
            <person name="Hsiao Y.Y."/>
            <person name="Qi Y."/>
            <person name="Fu T."/>
            <person name="Tang G.D."/>
            <person name="Zhang D."/>
            <person name="Sun W.H."/>
            <person name="Liu D.K."/>
            <person name="Li Y."/>
            <person name="Chen G.Z."/>
            <person name="Liu X.D."/>
            <person name="Liao X.Y."/>
            <person name="Jiang Y.T."/>
            <person name="Yu X."/>
            <person name="Hao Y."/>
            <person name="Huang J."/>
            <person name="Zhao X.W."/>
            <person name="Ke S."/>
            <person name="Chen Y.Y."/>
            <person name="Wu W.L."/>
            <person name="Hsu J.L."/>
            <person name="Lin Y.F."/>
            <person name="Huang M.D."/>
            <person name="Li C.Y."/>
            <person name="Huang L."/>
            <person name="Wang Z.W."/>
            <person name="Zhao X."/>
            <person name="Zhong W.Y."/>
            <person name="Peng D.H."/>
            <person name="Ahmad S."/>
            <person name="Lan S."/>
            <person name="Zhang J.S."/>
            <person name="Tsai W.C."/>
            <person name="Van de Peer Y."/>
            <person name="Liu Z.J."/>
        </authorList>
    </citation>
    <scope>NUCLEOTIDE SEQUENCE</scope>
    <source>
        <strain evidence="3">CP</strain>
    </source>
</reference>
<reference evidence="3" key="2">
    <citation type="submission" date="2023-06" db="EMBL/GenBank/DDBJ databases">
        <authorList>
            <person name="Ma L."/>
            <person name="Liu K.-W."/>
            <person name="Li Z."/>
            <person name="Hsiao Y.-Y."/>
            <person name="Qi Y."/>
            <person name="Fu T."/>
            <person name="Tang G."/>
            <person name="Zhang D."/>
            <person name="Sun W.-H."/>
            <person name="Liu D.-K."/>
            <person name="Li Y."/>
            <person name="Chen G.-Z."/>
            <person name="Liu X.-D."/>
            <person name="Liao X.-Y."/>
            <person name="Jiang Y.-T."/>
            <person name="Yu X."/>
            <person name="Hao Y."/>
            <person name="Huang J."/>
            <person name="Zhao X.-W."/>
            <person name="Ke S."/>
            <person name="Chen Y.-Y."/>
            <person name="Wu W.-L."/>
            <person name="Hsu J.-L."/>
            <person name="Lin Y.-F."/>
            <person name="Huang M.-D."/>
            <person name="Li C.-Y."/>
            <person name="Huang L."/>
            <person name="Wang Z.-W."/>
            <person name="Zhao X."/>
            <person name="Zhong W.-Y."/>
            <person name="Peng D.-H."/>
            <person name="Ahmad S."/>
            <person name="Lan S."/>
            <person name="Zhang J.-S."/>
            <person name="Tsai W.-C."/>
            <person name="Van De Peer Y."/>
            <person name="Liu Z.-J."/>
        </authorList>
    </citation>
    <scope>NUCLEOTIDE SEQUENCE</scope>
    <source>
        <strain evidence="3">CP</strain>
        <tissue evidence="3">Leaves</tissue>
    </source>
</reference>
<keyword evidence="1" id="KW-0812">Transmembrane</keyword>
<dbReference type="EMBL" id="JAUJYO010000005">
    <property type="protein sequence ID" value="KAK1316703.1"/>
    <property type="molecule type" value="Genomic_DNA"/>
</dbReference>
<keyword evidence="4" id="KW-1185">Reference proteome</keyword>
<protein>
    <submittedName>
        <fullName evidence="3">Uncharacterized protein</fullName>
    </submittedName>
</protein>
<feature type="chain" id="PRO_5043406888" evidence="2">
    <location>
        <begin position="26"/>
        <end position="332"/>
    </location>
</feature>
<feature type="transmembrane region" description="Helical" evidence="1">
    <location>
        <begin position="299"/>
        <end position="318"/>
    </location>
</feature>
<dbReference type="Proteomes" id="UP001180020">
    <property type="component" value="Unassembled WGS sequence"/>
</dbReference>
<feature type="signal peptide" evidence="2">
    <location>
        <begin position="1"/>
        <end position="25"/>
    </location>
</feature>
<organism evidence="3 4">
    <name type="scientific">Acorus calamus</name>
    <name type="common">Sweet flag</name>
    <dbReference type="NCBI Taxonomy" id="4465"/>
    <lineage>
        <taxon>Eukaryota</taxon>
        <taxon>Viridiplantae</taxon>
        <taxon>Streptophyta</taxon>
        <taxon>Embryophyta</taxon>
        <taxon>Tracheophyta</taxon>
        <taxon>Spermatophyta</taxon>
        <taxon>Magnoliopsida</taxon>
        <taxon>Liliopsida</taxon>
        <taxon>Acoraceae</taxon>
        <taxon>Acorus</taxon>
    </lineage>
</organism>
<keyword evidence="1" id="KW-0472">Membrane</keyword>
<dbReference type="InterPro" id="IPR011042">
    <property type="entry name" value="6-blade_b-propeller_TolB-like"/>
</dbReference>
<dbReference type="Gene3D" id="2.120.10.30">
    <property type="entry name" value="TolB, C-terminal domain"/>
    <property type="match status" value="1"/>
</dbReference>
<comment type="caution">
    <text evidence="3">The sequence shown here is derived from an EMBL/GenBank/DDBJ whole genome shotgun (WGS) entry which is preliminary data.</text>
</comment>
<dbReference type="PANTHER" id="PTHR31460:SF3">
    <property type="entry name" value="MESOCENTIN"/>
    <property type="match status" value="1"/>
</dbReference>
<gene>
    <name evidence="3" type="ORF">QJS10_CPA05g01147</name>
</gene>
<dbReference type="PANTHER" id="PTHR31460">
    <property type="match status" value="1"/>
</dbReference>
<evidence type="ECO:0000313" key="4">
    <source>
        <dbReference type="Proteomes" id="UP001180020"/>
    </source>
</evidence>
<proteinExistence type="predicted"/>
<dbReference type="AlphaFoldDB" id="A0AAV9EX23"/>
<dbReference type="InterPro" id="IPR053224">
    <property type="entry name" value="Sensory_adhesion_molecule"/>
</dbReference>
<evidence type="ECO:0000256" key="2">
    <source>
        <dbReference type="SAM" id="SignalP"/>
    </source>
</evidence>
<dbReference type="GO" id="GO:0005783">
    <property type="term" value="C:endoplasmic reticulum"/>
    <property type="evidence" value="ECO:0007669"/>
    <property type="project" value="TreeGrafter"/>
</dbReference>